<evidence type="ECO:0000256" key="8">
    <source>
        <dbReference type="ARBA" id="ARBA00023004"/>
    </source>
</evidence>
<dbReference type="AlphaFoldDB" id="A0A1M7UIQ8"/>
<dbReference type="PANTHER" id="PTHR11351">
    <property type="entry name" value="ACYL-COA DESATURASE"/>
    <property type="match status" value="1"/>
</dbReference>
<dbReference type="CDD" id="cd03505">
    <property type="entry name" value="Delta9-FADS-like"/>
    <property type="match status" value="1"/>
</dbReference>
<evidence type="ECO:0000256" key="2">
    <source>
        <dbReference type="ARBA" id="ARBA00008749"/>
    </source>
</evidence>
<proteinExistence type="inferred from homology"/>
<comment type="similarity">
    <text evidence="2">Belongs to the fatty acid desaturase type 2 family.</text>
</comment>
<keyword evidence="7" id="KW-0560">Oxidoreductase</keyword>
<evidence type="ECO:0000256" key="11">
    <source>
        <dbReference type="ARBA" id="ARBA00023160"/>
    </source>
</evidence>
<feature type="transmembrane region" description="Helical" evidence="12">
    <location>
        <begin position="158"/>
        <end position="181"/>
    </location>
</feature>
<keyword evidence="11" id="KW-0275">Fatty acid biosynthesis</keyword>
<feature type="transmembrane region" description="Helical" evidence="12">
    <location>
        <begin position="12"/>
        <end position="36"/>
    </location>
</feature>
<evidence type="ECO:0000256" key="6">
    <source>
        <dbReference type="ARBA" id="ARBA00022989"/>
    </source>
</evidence>
<evidence type="ECO:0000256" key="7">
    <source>
        <dbReference type="ARBA" id="ARBA00023002"/>
    </source>
</evidence>
<evidence type="ECO:0000256" key="1">
    <source>
        <dbReference type="ARBA" id="ARBA00004141"/>
    </source>
</evidence>
<keyword evidence="8" id="KW-0408">Iron</keyword>
<dbReference type="InterPro" id="IPR015876">
    <property type="entry name" value="Acyl-CoA_DS"/>
</dbReference>
<organism evidence="14 15">
    <name type="scientific">Bradyrhizobium erythrophlei</name>
    <dbReference type="NCBI Taxonomy" id="1437360"/>
    <lineage>
        <taxon>Bacteria</taxon>
        <taxon>Pseudomonadati</taxon>
        <taxon>Pseudomonadota</taxon>
        <taxon>Alphaproteobacteria</taxon>
        <taxon>Hyphomicrobiales</taxon>
        <taxon>Nitrobacteraceae</taxon>
        <taxon>Bradyrhizobium</taxon>
    </lineage>
</organism>
<feature type="transmembrane region" description="Helical" evidence="12">
    <location>
        <begin position="42"/>
        <end position="60"/>
    </location>
</feature>
<name>A0A1M7UIQ8_9BRAD</name>
<evidence type="ECO:0000313" key="14">
    <source>
        <dbReference type="EMBL" id="SHN82838.1"/>
    </source>
</evidence>
<evidence type="ECO:0000256" key="4">
    <source>
        <dbReference type="ARBA" id="ARBA00022692"/>
    </source>
</evidence>
<evidence type="ECO:0000256" key="5">
    <source>
        <dbReference type="ARBA" id="ARBA00022832"/>
    </source>
</evidence>
<dbReference type="PANTHER" id="PTHR11351:SF31">
    <property type="entry name" value="DESATURASE 1, ISOFORM A-RELATED"/>
    <property type="match status" value="1"/>
</dbReference>
<dbReference type="Pfam" id="PF00487">
    <property type="entry name" value="FA_desaturase"/>
    <property type="match status" value="1"/>
</dbReference>
<evidence type="ECO:0000313" key="15">
    <source>
        <dbReference type="Proteomes" id="UP000184096"/>
    </source>
</evidence>
<dbReference type="Proteomes" id="UP000184096">
    <property type="component" value="Chromosome I"/>
</dbReference>
<dbReference type="EMBL" id="LT670849">
    <property type="protein sequence ID" value="SHN82838.1"/>
    <property type="molecule type" value="Genomic_DNA"/>
</dbReference>
<dbReference type="PRINTS" id="PR00075">
    <property type="entry name" value="FACDDSATRASE"/>
</dbReference>
<keyword evidence="15" id="KW-1185">Reference proteome</keyword>
<keyword evidence="5" id="KW-0276">Fatty acid metabolism</keyword>
<gene>
    <name evidence="14" type="ORF">SAMN05444170_5282</name>
</gene>
<feature type="transmembrane region" description="Helical" evidence="12">
    <location>
        <begin position="269"/>
        <end position="286"/>
    </location>
</feature>
<dbReference type="GO" id="GO:0016020">
    <property type="term" value="C:membrane"/>
    <property type="evidence" value="ECO:0007669"/>
    <property type="project" value="UniProtKB-SubCell"/>
</dbReference>
<keyword evidence="10 12" id="KW-0472">Membrane</keyword>
<reference evidence="15" key="1">
    <citation type="submission" date="2016-11" db="EMBL/GenBank/DDBJ databases">
        <authorList>
            <person name="Varghese N."/>
            <person name="Submissions S."/>
        </authorList>
    </citation>
    <scope>NUCLEOTIDE SEQUENCE [LARGE SCALE GENOMIC DNA]</scope>
    <source>
        <strain evidence="15">GAS401</strain>
    </source>
</reference>
<comment type="subcellular location">
    <subcellularLocation>
        <location evidence="1">Membrane</location>
        <topology evidence="1">Multi-pass membrane protein</topology>
    </subcellularLocation>
</comment>
<dbReference type="GO" id="GO:0016717">
    <property type="term" value="F:oxidoreductase activity, acting on paired donors, with oxidation of a pair of donors resulting in the reduction of molecular oxygen to two molecules of water"/>
    <property type="evidence" value="ECO:0007669"/>
    <property type="project" value="InterPro"/>
</dbReference>
<sequence length="295" mass="33916">MPLPLGASERRINWRYVAAVGTYHALALLAFVPWFYSTTGAVLAFVGVYVYGACGMNLCYHRLLTHRSFKCPLWLEHAFTVLAVWCVEDTPARWVATHRLHHHRSDERPDPHSPLVNFFWSHMGWLFLENTDLGRQSAYDRYARDVLRDGFYRFIERYVVWVTLAQSVIYYGVGLLIGLALGRDLMAAVQFGASVWLWGVVVRTVIVWHITWSVNSLAHVSGYQNYDTGDHSRNNALVAFLASGEGWHNNHHAEPSCACNQRHWWEIDLTYLLLRLFVLVGLAWDVQMPTRKPGD</sequence>
<evidence type="ECO:0000256" key="10">
    <source>
        <dbReference type="ARBA" id="ARBA00023136"/>
    </source>
</evidence>
<evidence type="ECO:0000256" key="9">
    <source>
        <dbReference type="ARBA" id="ARBA00023098"/>
    </source>
</evidence>
<dbReference type="InterPro" id="IPR005804">
    <property type="entry name" value="FA_desaturase_dom"/>
</dbReference>
<evidence type="ECO:0000259" key="13">
    <source>
        <dbReference type="Pfam" id="PF00487"/>
    </source>
</evidence>
<keyword evidence="9" id="KW-0443">Lipid metabolism</keyword>
<keyword evidence="3" id="KW-0444">Lipid biosynthesis</keyword>
<evidence type="ECO:0000256" key="12">
    <source>
        <dbReference type="SAM" id="Phobius"/>
    </source>
</evidence>
<accession>A0A1M7UIQ8</accession>
<dbReference type="GO" id="GO:0006633">
    <property type="term" value="P:fatty acid biosynthetic process"/>
    <property type="evidence" value="ECO:0007669"/>
    <property type="project" value="UniProtKB-KW"/>
</dbReference>
<evidence type="ECO:0000256" key="3">
    <source>
        <dbReference type="ARBA" id="ARBA00022516"/>
    </source>
</evidence>
<keyword evidence="6 12" id="KW-1133">Transmembrane helix</keyword>
<feature type="transmembrane region" description="Helical" evidence="12">
    <location>
        <begin position="187"/>
        <end position="208"/>
    </location>
</feature>
<keyword evidence="4 12" id="KW-0812">Transmembrane</keyword>
<protein>
    <submittedName>
        <fullName evidence="14">Delta-9 acyl-phospholipid desaturase</fullName>
    </submittedName>
</protein>
<feature type="domain" description="Fatty acid desaturase" evidence="13">
    <location>
        <begin position="43"/>
        <end position="271"/>
    </location>
</feature>